<dbReference type="GO" id="GO:0044780">
    <property type="term" value="P:bacterial-type flagellum assembly"/>
    <property type="evidence" value="ECO:0007669"/>
    <property type="project" value="InterPro"/>
</dbReference>
<evidence type="ECO:0000256" key="7">
    <source>
        <dbReference type="RuleBase" id="RU362065"/>
    </source>
</evidence>
<dbReference type="GO" id="GO:0005576">
    <property type="term" value="C:extracellular region"/>
    <property type="evidence" value="ECO:0007669"/>
    <property type="project" value="UniProtKB-SubCell"/>
</dbReference>
<dbReference type="InterPro" id="IPR053927">
    <property type="entry name" value="FlgK_helical"/>
</dbReference>
<dbReference type="PANTHER" id="PTHR30033:SF1">
    <property type="entry name" value="FLAGELLAR HOOK-ASSOCIATED PROTEIN 1"/>
    <property type="match status" value="1"/>
</dbReference>
<dbReference type="GO" id="GO:0009424">
    <property type="term" value="C:bacterial-type flagellum hook"/>
    <property type="evidence" value="ECO:0007669"/>
    <property type="project" value="UniProtKB-UniRule"/>
</dbReference>
<dbReference type="PRINTS" id="PR01005">
    <property type="entry name" value="FLGHOOKAP1"/>
</dbReference>
<evidence type="ECO:0000256" key="3">
    <source>
        <dbReference type="ARBA" id="ARBA00009677"/>
    </source>
</evidence>
<dbReference type="Pfam" id="PF00460">
    <property type="entry name" value="Flg_bb_rod"/>
    <property type="match status" value="1"/>
</dbReference>
<keyword evidence="11" id="KW-0966">Cell projection</keyword>
<keyword evidence="6 7" id="KW-0975">Bacterial flagellum</keyword>
<feature type="domain" description="Flagellar basal-body/hook protein C-terminal" evidence="9">
    <location>
        <begin position="512"/>
        <end position="555"/>
    </location>
</feature>
<comment type="similarity">
    <text evidence="3 7">Belongs to the flagella basal body rod proteins family.</text>
</comment>
<keyword evidence="11" id="KW-0969">Cilium</keyword>
<evidence type="ECO:0000313" key="12">
    <source>
        <dbReference type="Proteomes" id="UP000009374"/>
    </source>
</evidence>
<organism evidence="11 12">
    <name type="scientific">Leptospirillum ferrodiazotrophum</name>
    <dbReference type="NCBI Taxonomy" id="412449"/>
    <lineage>
        <taxon>Bacteria</taxon>
        <taxon>Pseudomonadati</taxon>
        <taxon>Nitrospirota</taxon>
        <taxon>Nitrospiria</taxon>
        <taxon>Nitrospirales</taxon>
        <taxon>Nitrospiraceae</taxon>
        <taxon>Leptospirillum</taxon>
    </lineage>
</organism>
<keyword evidence="5 7" id="KW-0964">Secreted</keyword>
<dbReference type="NCBIfam" id="TIGR02492">
    <property type="entry name" value="flgK_ends"/>
    <property type="match status" value="1"/>
</dbReference>
<dbReference type="EMBL" id="GG693870">
    <property type="protein sequence ID" value="EES52971.1"/>
    <property type="molecule type" value="Genomic_DNA"/>
</dbReference>
<keyword evidence="12" id="KW-1185">Reference proteome</keyword>
<evidence type="ECO:0000256" key="4">
    <source>
        <dbReference type="ARBA" id="ARBA00016244"/>
    </source>
</evidence>
<keyword evidence="11" id="KW-0282">Flagellum</keyword>
<dbReference type="Pfam" id="PF22638">
    <property type="entry name" value="FlgK_D1"/>
    <property type="match status" value="1"/>
</dbReference>
<comment type="subcellular location">
    <subcellularLocation>
        <location evidence="1 7">Bacterial flagellum</location>
    </subcellularLocation>
    <subcellularLocation>
        <location evidence="2 7">Secreted</location>
    </subcellularLocation>
</comment>
<dbReference type="Pfam" id="PF06429">
    <property type="entry name" value="Flg_bbr_C"/>
    <property type="match status" value="1"/>
</dbReference>
<dbReference type="Proteomes" id="UP000009374">
    <property type="component" value="Unassembled WGS sequence"/>
</dbReference>
<dbReference type="InterPro" id="IPR002371">
    <property type="entry name" value="FlgK"/>
</dbReference>
<proteinExistence type="inferred from homology"/>
<dbReference type="GO" id="GO:0005198">
    <property type="term" value="F:structural molecule activity"/>
    <property type="evidence" value="ECO:0007669"/>
    <property type="project" value="UniProtKB-UniRule"/>
</dbReference>
<sequence>MSGIIGVMNIGQTGIEANEAALKTAGHNLSNVNTPGYSRERVMLEQHVPDMGHPGMMGAGVDAARIRRVVNHFLENQSTRQKTTLGFWESSRISLGEIDSYYFHAQSEGLSRDLSRFFNHWETVANHPADRAARATLITYGHNLGQDFHQMTALYAESRNRLGHQIEDQVTKINARIARIAVLNHSILAARGRGEDPNTFLDERARIAGEVSRLTNAHFFHDKDGSLNLHIGGQAAFSEQEVGHMAAIFDPVHDRYRITFAPPSHSGPPIDITDRVKGGVLGGYIDVRDHKIKSMQHHLDLLAFQVANSVNSIHSRGYGLSGQTGVNFFKPTVEVVRTAGEGSGGVVANVEDASAVLPKILVESDAAGVRVYSAKDHLLIGSGVVKDGVATITAGGYALRVMAPKKGSESYTVSGGTHVAGTALHLDVTNLSADDVAVADSPVSPGSNEGDNANAHQIFYLSQKHLRFPGEDEPASIYEYYASGVAKIGAWARQARLNDKAQVAISQSLETQRLAVSGVSIANESAKIIRFEKAYQASANLIQMVNRLLDTLVRLPNSG</sequence>
<evidence type="ECO:0000256" key="5">
    <source>
        <dbReference type="ARBA" id="ARBA00022525"/>
    </source>
</evidence>
<evidence type="ECO:0000256" key="2">
    <source>
        <dbReference type="ARBA" id="ARBA00004613"/>
    </source>
</evidence>
<dbReference type="SUPFAM" id="SSF64518">
    <property type="entry name" value="Phase 1 flagellin"/>
    <property type="match status" value="1"/>
</dbReference>
<accession>C6HWJ5</accession>
<evidence type="ECO:0000259" key="9">
    <source>
        <dbReference type="Pfam" id="PF06429"/>
    </source>
</evidence>
<evidence type="ECO:0000256" key="1">
    <source>
        <dbReference type="ARBA" id="ARBA00004365"/>
    </source>
</evidence>
<feature type="domain" description="Flagellar basal body rod protein N-terminal" evidence="8">
    <location>
        <begin position="8"/>
        <end position="37"/>
    </location>
</feature>
<feature type="domain" description="Flagellar hook-associated protein FlgK helical" evidence="10">
    <location>
        <begin position="97"/>
        <end position="329"/>
    </location>
</feature>
<reference evidence="11 12" key="1">
    <citation type="journal article" date="2009" name="Appl. Environ. Microbiol.">
        <title>Community genomic and proteomic analyses of chemoautotrophic iron-oxidizing "Leptospirillum rubarum" (Group II) and "Leptospirillum ferrodiazotrophum" (Group III) bacteria in acid mine drainage biofilms.</title>
        <authorList>
            <person name="Goltsman D.S."/>
            <person name="Denef V.J."/>
            <person name="Singer S.W."/>
            <person name="VerBerkmoes N.C."/>
            <person name="Lefsrud M."/>
            <person name="Mueller R.S."/>
            <person name="Dick G.J."/>
            <person name="Sun C.L."/>
            <person name="Wheeler K.E."/>
            <person name="Zemla A."/>
            <person name="Baker B.J."/>
            <person name="Hauser L."/>
            <person name="Land M."/>
            <person name="Shah M.B."/>
            <person name="Thelen M.P."/>
            <person name="Hettich R.L."/>
            <person name="Banfield J.F."/>
        </authorList>
    </citation>
    <scope>NUCLEOTIDE SEQUENCE [LARGE SCALE GENOMIC DNA]</scope>
</reference>
<dbReference type="InterPro" id="IPR010930">
    <property type="entry name" value="Flg_bb/hook_C_dom"/>
</dbReference>
<gene>
    <name evidence="7" type="primary">flgK</name>
    <name evidence="11" type="ORF">UBAL3_80630028</name>
</gene>
<evidence type="ECO:0000256" key="6">
    <source>
        <dbReference type="ARBA" id="ARBA00023143"/>
    </source>
</evidence>
<protein>
    <recommendedName>
        <fullName evidence="4 7">Flagellar hook-associated protein 1</fullName>
        <shortName evidence="7">HAP1</shortName>
    </recommendedName>
</protein>
<dbReference type="AlphaFoldDB" id="C6HWJ5"/>
<dbReference type="InterPro" id="IPR001444">
    <property type="entry name" value="Flag_bb_rod_N"/>
</dbReference>
<dbReference type="PANTHER" id="PTHR30033">
    <property type="entry name" value="FLAGELLAR HOOK-ASSOCIATED PROTEIN 1"/>
    <property type="match status" value="1"/>
</dbReference>
<name>C6HWJ5_9BACT</name>
<evidence type="ECO:0000259" key="10">
    <source>
        <dbReference type="Pfam" id="PF22638"/>
    </source>
</evidence>
<evidence type="ECO:0000313" key="11">
    <source>
        <dbReference type="EMBL" id="EES52971.1"/>
    </source>
</evidence>
<evidence type="ECO:0000259" key="8">
    <source>
        <dbReference type="Pfam" id="PF00460"/>
    </source>
</evidence>